<evidence type="ECO:0000259" key="5">
    <source>
        <dbReference type="PROSITE" id="PS50977"/>
    </source>
</evidence>
<feature type="domain" description="HTH tetR-type" evidence="5">
    <location>
        <begin position="6"/>
        <end position="66"/>
    </location>
</feature>
<keyword evidence="1" id="KW-0805">Transcription regulation</keyword>
<dbReference type="SUPFAM" id="SSF48498">
    <property type="entry name" value="Tetracyclin repressor-like, C-terminal domain"/>
    <property type="match status" value="1"/>
</dbReference>
<dbReference type="InterPro" id="IPR001647">
    <property type="entry name" value="HTH_TetR"/>
</dbReference>
<dbReference type="InterPro" id="IPR025996">
    <property type="entry name" value="MT1864/Rv1816-like_C"/>
</dbReference>
<keyword evidence="3" id="KW-0804">Transcription</keyword>
<dbReference type="Gene3D" id="1.10.357.10">
    <property type="entry name" value="Tetracycline Repressor, domain 2"/>
    <property type="match status" value="1"/>
</dbReference>
<keyword evidence="7" id="KW-1185">Reference proteome</keyword>
<evidence type="ECO:0000256" key="2">
    <source>
        <dbReference type="ARBA" id="ARBA00023125"/>
    </source>
</evidence>
<dbReference type="SUPFAM" id="SSF46689">
    <property type="entry name" value="Homeodomain-like"/>
    <property type="match status" value="1"/>
</dbReference>
<name>A0ABV4HYC8_9GAMM</name>
<sequence length="194" mass="21288">MPFPARIDPETLGADALAIVEELGWDAWSLREIAKGLGVSPNALYRHVSDRDSLLVSVGVAAVHELRAALNKSRAKGRDRILDLARRYVRFAIRRPHAFAAFVHAKPEPDDPRAQAWFLLWTEVLEEIRALLPESSAAAAFAFWSLIHGRAELARGPARSAEPTAGLDVAVDALLRGFESLGEVPSPLPDYVPR</sequence>
<evidence type="ECO:0000313" key="6">
    <source>
        <dbReference type="EMBL" id="MEZ0476796.1"/>
    </source>
</evidence>
<feature type="DNA-binding region" description="H-T-H motif" evidence="4">
    <location>
        <begin position="29"/>
        <end position="48"/>
    </location>
</feature>
<dbReference type="PANTHER" id="PTHR30055:SF234">
    <property type="entry name" value="HTH-TYPE TRANSCRIPTIONAL REGULATOR BETI"/>
    <property type="match status" value="1"/>
</dbReference>
<dbReference type="EMBL" id="JBFWIC010000052">
    <property type="protein sequence ID" value="MEZ0476796.1"/>
    <property type="molecule type" value="Genomic_DNA"/>
</dbReference>
<dbReference type="RefSeq" id="WP_370565822.1">
    <property type="nucleotide sequence ID" value="NZ_JBFWIB010000029.1"/>
</dbReference>
<dbReference type="InterPro" id="IPR050109">
    <property type="entry name" value="HTH-type_TetR-like_transc_reg"/>
</dbReference>
<evidence type="ECO:0000256" key="3">
    <source>
        <dbReference type="ARBA" id="ARBA00023163"/>
    </source>
</evidence>
<dbReference type="InterPro" id="IPR009057">
    <property type="entry name" value="Homeodomain-like_sf"/>
</dbReference>
<gene>
    <name evidence="6" type="ORF">AB6713_19640</name>
</gene>
<organism evidence="6 7">
    <name type="scientific">Luteimonas salinilitoris</name>
    <dbReference type="NCBI Taxonomy" id="3237697"/>
    <lineage>
        <taxon>Bacteria</taxon>
        <taxon>Pseudomonadati</taxon>
        <taxon>Pseudomonadota</taxon>
        <taxon>Gammaproteobacteria</taxon>
        <taxon>Lysobacterales</taxon>
        <taxon>Lysobacteraceae</taxon>
        <taxon>Luteimonas</taxon>
    </lineage>
</organism>
<dbReference type="Pfam" id="PF00440">
    <property type="entry name" value="TetR_N"/>
    <property type="match status" value="1"/>
</dbReference>
<reference evidence="6 7" key="1">
    <citation type="submission" date="2024-07" db="EMBL/GenBank/DDBJ databases">
        <title>Luteimonas salilacus sp. nov., isolated from the shore soil of Salt Lake in Tibet of China.</title>
        <authorList>
            <person name="Zhang X."/>
            <person name="Li A."/>
        </authorList>
    </citation>
    <scope>NUCLEOTIDE SEQUENCE [LARGE SCALE GENOMIC DNA]</scope>
    <source>
        <strain evidence="6 7">B3-2-R+30</strain>
    </source>
</reference>
<proteinExistence type="predicted"/>
<keyword evidence="2 4" id="KW-0238">DNA-binding</keyword>
<dbReference type="Pfam" id="PF13305">
    <property type="entry name" value="TetR_C_33"/>
    <property type="match status" value="1"/>
</dbReference>
<dbReference type="PANTHER" id="PTHR30055">
    <property type="entry name" value="HTH-TYPE TRANSCRIPTIONAL REGULATOR RUTR"/>
    <property type="match status" value="1"/>
</dbReference>
<comment type="caution">
    <text evidence="6">The sequence shown here is derived from an EMBL/GenBank/DDBJ whole genome shotgun (WGS) entry which is preliminary data.</text>
</comment>
<protein>
    <submittedName>
        <fullName evidence="6">TetR/AcrR family transcriptional regulator</fullName>
    </submittedName>
</protein>
<dbReference type="InterPro" id="IPR036271">
    <property type="entry name" value="Tet_transcr_reg_TetR-rel_C_sf"/>
</dbReference>
<accession>A0ABV4HYC8</accession>
<dbReference type="PROSITE" id="PS50977">
    <property type="entry name" value="HTH_TETR_2"/>
    <property type="match status" value="1"/>
</dbReference>
<dbReference type="Proteomes" id="UP001566331">
    <property type="component" value="Unassembled WGS sequence"/>
</dbReference>
<evidence type="ECO:0000313" key="7">
    <source>
        <dbReference type="Proteomes" id="UP001566331"/>
    </source>
</evidence>
<evidence type="ECO:0000256" key="4">
    <source>
        <dbReference type="PROSITE-ProRule" id="PRU00335"/>
    </source>
</evidence>
<evidence type="ECO:0000256" key="1">
    <source>
        <dbReference type="ARBA" id="ARBA00023015"/>
    </source>
</evidence>